<gene>
    <name evidence="2" type="ORF">F0U44_15120</name>
</gene>
<dbReference type="Proteomes" id="UP000325003">
    <property type="component" value="Unassembled WGS sequence"/>
</dbReference>
<reference evidence="2 3" key="2">
    <citation type="submission" date="2019-09" db="EMBL/GenBank/DDBJ databases">
        <authorList>
            <person name="Jin C."/>
        </authorList>
    </citation>
    <scope>NUCLEOTIDE SEQUENCE [LARGE SCALE GENOMIC DNA]</scope>
    <source>
        <strain evidence="2 3">BN130099</strain>
    </source>
</reference>
<dbReference type="AlphaFoldDB" id="A0A5B1LB49"/>
<accession>A0A5B1LB49</accession>
<feature type="region of interest" description="Disordered" evidence="1">
    <location>
        <begin position="1"/>
        <end position="26"/>
    </location>
</feature>
<name>A0A5B1LB49_9ACTN</name>
<feature type="region of interest" description="Disordered" evidence="1">
    <location>
        <begin position="114"/>
        <end position="149"/>
    </location>
</feature>
<evidence type="ECO:0000313" key="3">
    <source>
        <dbReference type="Proteomes" id="UP000325003"/>
    </source>
</evidence>
<keyword evidence="3" id="KW-1185">Reference proteome</keyword>
<organism evidence="2 3">
    <name type="scientific">Nocardioides humilatus</name>
    <dbReference type="NCBI Taxonomy" id="2607660"/>
    <lineage>
        <taxon>Bacteria</taxon>
        <taxon>Bacillati</taxon>
        <taxon>Actinomycetota</taxon>
        <taxon>Actinomycetes</taxon>
        <taxon>Propionibacteriales</taxon>
        <taxon>Nocardioidaceae</taxon>
        <taxon>Nocardioides</taxon>
    </lineage>
</organism>
<protein>
    <submittedName>
        <fullName evidence="2">Uncharacterized protein</fullName>
    </submittedName>
</protein>
<comment type="caution">
    <text evidence="2">The sequence shown here is derived from an EMBL/GenBank/DDBJ whole genome shotgun (WGS) entry which is preliminary data.</text>
</comment>
<reference evidence="2 3" key="1">
    <citation type="submission" date="2019-09" db="EMBL/GenBank/DDBJ databases">
        <title>Nocardioides panacisoli sp. nov., isolated from the soil of a ginseng field.</title>
        <authorList>
            <person name="Cho C."/>
        </authorList>
    </citation>
    <scope>NUCLEOTIDE SEQUENCE [LARGE SCALE GENOMIC DNA]</scope>
    <source>
        <strain evidence="2 3">BN130099</strain>
    </source>
</reference>
<sequence length="149" mass="15463">MTESDDPQGEQSPSSTPPSPEVGSVGEEAMKLFGALADLARQQGTEVGASLGGLADHAGSLAKEVNDHIATDSAECKYCPVCRVVHAVRETSPDVKTHLLSAATSLLQAAAGMLETLPPPDPAGAQRGPEVQRINLDGGDDELHPDDVW</sequence>
<evidence type="ECO:0000256" key="1">
    <source>
        <dbReference type="SAM" id="MobiDB-lite"/>
    </source>
</evidence>
<evidence type="ECO:0000313" key="2">
    <source>
        <dbReference type="EMBL" id="KAA1417963.1"/>
    </source>
</evidence>
<proteinExistence type="predicted"/>
<dbReference type="EMBL" id="VUJV01000004">
    <property type="protein sequence ID" value="KAA1417963.1"/>
    <property type="molecule type" value="Genomic_DNA"/>
</dbReference>
<dbReference type="RefSeq" id="WP_149729183.1">
    <property type="nucleotide sequence ID" value="NZ_VUJV01000004.1"/>
</dbReference>